<feature type="transmembrane region" description="Helical" evidence="1">
    <location>
        <begin position="43"/>
        <end position="65"/>
    </location>
</feature>
<proteinExistence type="predicted"/>
<keyword evidence="1" id="KW-0472">Membrane</keyword>
<dbReference type="Proteomes" id="UP000316270">
    <property type="component" value="Chromosome 12"/>
</dbReference>
<evidence type="ECO:0000256" key="1">
    <source>
        <dbReference type="SAM" id="Phobius"/>
    </source>
</evidence>
<keyword evidence="1" id="KW-0812">Transmembrane</keyword>
<protein>
    <submittedName>
        <fullName evidence="2">Uncharacterized protein</fullName>
    </submittedName>
</protein>
<gene>
    <name evidence="2" type="ORF">FKW77_006448</name>
</gene>
<dbReference type="EMBL" id="CP042196">
    <property type="protein sequence ID" value="QDS75047.1"/>
    <property type="molecule type" value="Genomic_DNA"/>
</dbReference>
<dbReference type="AlphaFoldDB" id="A0A517LHE6"/>
<organism evidence="2 3">
    <name type="scientific">Venturia effusa</name>
    <dbReference type="NCBI Taxonomy" id="50376"/>
    <lineage>
        <taxon>Eukaryota</taxon>
        <taxon>Fungi</taxon>
        <taxon>Dikarya</taxon>
        <taxon>Ascomycota</taxon>
        <taxon>Pezizomycotina</taxon>
        <taxon>Dothideomycetes</taxon>
        <taxon>Pleosporomycetidae</taxon>
        <taxon>Venturiales</taxon>
        <taxon>Venturiaceae</taxon>
        <taxon>Venturia</taxon>
    </lineage>
</organism>
<name>A0A517LHE6_9PEZI</name>
<evidence type="ECO:0000313" key="3">
    <source>
        <dbReference type="Proteomes" id="UP000316270"/>
    </source>
</evidence>
<evidence type="ECO:0000313" key="2">
    <source>
        <dbReference type="EMBL" id="QDS75047.1"/>
    </source>
</evidence>
<keyword evidence="1" id="KW-1133">Transmembrane helix</keyword>
<sequence length="67" mass="7702">MPIAQMNPIRLVSGFHRKSSFRHILSFSQSASRRWLSTRMTHAYFTDIIGYLGGFAHFNLGYLIAII</sequence>
<accession>A0A517LHE6</accession>
<reference evidence="2 3" key="1">
    <citation type="submission" date="2019-07" db="EMBL/GenBank/DDBJ databases">
        <title>Finished genome of Venturia effusa.</title>
        <authorList>
            <person name="Young C.A."/>
            <person name="Cox M.P."/>
            <person name="Ganley A.R.D."/>
            <person name="David W.J."/>
        </authorList>
    </citation>
    <scope>NUCLEOTIDE SEQUENCE [LARGE SCALE GENOMIC DNA]</scope>
    <source>
        <strain evidence="3">albino</strain>
    </source>
</reference>
<keyword evidence="3" id="KW-1185">Reference proteome</keyword>